<gene>
    <name evidence="2" type="ORF">UFOVP1603_46</name>
    <name evidence="1" type="ORF">UFOVP833_42</name>
</gene>
<dbReference type="EMBL" id="LR796770">
    <property type="protein sequence ID" value="CAB4165271.1"/>
    <property type="molecule type" value="Genomic_DNA"/>
</dbReference>
<reference evidence="1" key="1">
    <citation type="submission" date="2020-04" db="EMBL/GenBank/DDBJ databases">
        <authorList>
            <person name="Chiriac C."/>
            <person name="Salcher M."/>
            <person name="Ghai R."/>
            <person name="Kavagutti S V."/>
        </authorList>
    </citation>
    <scope>NUCLEOTIDE SEQUENCE</scope>
</reference>
<organism evidence="1">
    <name type="scientific">uncultured Caudovirales phage</name>
    <dbReference type="NCBI Taxonomy" id="2100421"/>
    <lineage>
        <taxon>Viruses</taxon>
        <taxon>Duplodnaviria</taxon>
        <taxon>Heunggongvirae</taxon>
        <taxon>Uroviricota</taxon>
        <taxon>Caudoviricetes</taxon>
        <taxon>Peduoviridae</taxon>
        <taxon>Maltschvirus</taxon>
        <taxon>Maltschvirus maltsch</taxon>
    </lineage>
</organism>
<accession>A0A6J5P760</accession>
<sequence>MSCIKDRIAAGAALIDRLEPVVTQAKLESMAAAHDLRVQLRYAKRLTNVALKPNAFETAMVALIDADKAALDAIGKEKAGF</sequence>
<name>A0A6J5P760_9CAUD</name>
<proteinExistence type="predicted"/>
<protein>
    <submittedName>
        <fullName evidence="1">Uncharacterized protein</fullName>
    </submittedName>
</protein>
<evidence type="ECO:0000313" key="2">
    <source>
        <dbReference type="EMBL" id="CAB4218669.1"/>
    </source>
</evidence>
<evidence type="ECO:0000313" key="1">
    <source>
        <dbReference type="EMBL" id="CAB4165271.1"/>
    </source>
</evidence>
<dbReference type="EMBL" id="LR797475">
    <property type="protein sequence ID" value="CAB4218669.1"/>
    <property type="molecule type" value="Genomic_DNA"/>
</dbReference>